<dbReference type="InterPro" id="IPR016032">
    <property type="entry name" value="Sig_transdc_resp-reg_C-effctor"/>
</dbReference>
<dbReference type="Proteomes" id="UP001198893">
    <property type="component" value="Unassembled WGS sequence"/>
</dbReference>
<proteinExistence type="predicted"/>
<organism evidence="6 7">
    <name type="scientific">Roseburia amylophila</name>
    <dbReference type="NCBI Taxonomy" id="2981794"/>
    <lineage>
        <taxon>Bacteria</taxon>
        <taxon>Bacillati</taxon>
        <taxon>Bacillota</taxon>
        <taxon>Clostridia</taxon>
        <taxon>Lachnospirales</taxon>
        <taxon>Lachnospiraceae</taxon>
        <taxon>Roseburia</taxon>
    </lineage>
</organism>
<dbReference type="Gene3D" id="3.40.50.2300">
    <property type="match status" value="1"/>
</dbReference>
<dbReference type="InterPro" id="IPR014879">
    <property type="entry name" value="Spo0A_C"/>
</dbReference>
<evidence type="ECO:0000313" key="6">
    <source>
        <dbReference type="EMBL" id="MCC2241722.1"/>
    </source>
</evidence>
<feature type="domain" description="Response regulatory" evidence="5">
    <location>
        <begin position="6"/>
        <end position="126"/>
    </location>
</feature>
<evidence type="ECO:0000256" key="3">
    <source>
        <dbReference type="ARBA" id="ARBA00024867"/>
    </source>
</evidence>
<feature type="modified residue" description="4-aspartylphosphate" evidence="4">
    <location>
        <position position="57"/>
    </location>
</feature>
<dbReference type="InterPro" id="IPR036388">
    <property type="entry name" value="WH-like_DNA-bd_sf"/>
</dbReference>
<protein>
    <recommendedName>
        <fullName evidence="1">Stage 0 sporulation protein A homolog</fullName>
    </recommendedName>
</protein>
<gene>
    <name evidence="6" type="ORF">LKD47_05300</name>
</gene>
<comment type="function">
    <text evidence="3">May play the central regulatory role in sporulation. It may be an element of the effector pathway responsible for the activation of sporulation genes in response to nutritional stress. Spo0A may act in concert with spo0H (a sigma factor) to control the expression of some genes that are critical to the sporulation process.</text>
</comment>
<dbReference type="InterPro" id="IPR011006">
    <property type="entry name" value="CheY-like_superfamily"/>
</dbReference>
<dbReference type="EMBL" id="JAJEQW010000004">
    <property type="protein sequence ID" value="MCC2241722.1"/>
    <property type="molecule type" value="Genomic_DNA"/>
</dbReference>
<evidence type="ECO:0000256" key="1">
    <source>
        <dbReference type="ARBA" id="ARBA00018672"/>
    </source>
</evidence>
<dbReference type="InterPro" id="IPR001789">
    <property type="entry name" value="Sig_transdc_resp-reg_receiver"/>
</dbReference>
<keyword evidence="2" id="KW-0238">DNA-binding</keyword>
<dbReference type="AlphaFoldDB" id="A0AAW4WH06"/>
<dbReference type="GO" id="GO:0005509">
    <property type="term" value="F:calcium ion binding"/>
    <property type="evidence" value="ECO:0007669"/>
    <property type="project" value="InterPro"/>
</dbReference>
<dbReference type="SUPFAM" id="SSF46894">
    <property type="entry name" value="C-terminal effector domain of the bipartite response regulators"/>
    <property type="match status" value="1"/>
</dbReference>
<comment type="caution">
    <text evidence="6">The sequence shown here is derived from an EMBL/GenBank/DDBJ whole genome shotgun (WGS) entry which is preliminary data.</text>
</comment>
<dbReference type="GO" id="GO:0042173">
    <property type="term" value="P:regulation of sporulation resulting in formation of a cellular spore"/>
    <property type="evidence" value="ECO:0007669"/>
    <property type="project" value="InterPro"/>
</dbReference>
<dbReference type="GO" id="GO:0005737">
    <property type="term" value="C:cytoplasm"/>
    <property type="evidence" value="ECO:0007669"/>
    <property type="project" value="InterPro"/>
</dbReference>
<dbReference type="SMART" id="SM00448">
    <property type="entry name" value="REC"/>
    <property type="match status" value="1"/>
</dbReference>
<name>A0AAW4WH06_9FIRM</name>
<evidence type="ECO:0000256" key="2">
    <source>
        <dbReference type="ARBA" id="ARBA00023125"/>
    </source>
</evidence>
<dbReference type="Pfam" id="PF08769">
    <property type="entry name" value="Spo0A_C"/>
    <property type="match status" value="1"/>
</dbReference>
<evidence type="ECO:0000259" key="5">
    <source>
        <dbReference type="PROSITE" id="PS50110"/>
    </source>
</evidence>
<dbReference type="GO" id="GO:0003700">
    <property type="term" value="F:DNA-binding transcription factor activity"/>
    <property type="evidence" value="ECO:0007669"/>
    <property type="project" value="InterPro"/>
</dbReference>
<dbReference type="RefSeq" id="WP_227709847.1">
    <property type="nucleotide sequence ID" value="NZ_JAJEQW010000004.1"/>
</dbReference>
<dbReference type="Gene3D" id="1.10.10.10">
    <property type="entry name" value="Winged helix-like DNA-binding domain superfamily/Winged helix DNA-binding domain"/>
    <property type="match status" value="1"/>
</dbReference>
<keyword evidence="4" id="KW-0597">Phosphoprotein</keyword>
<evidence type="ECO:0000256" key="4">
    <source>
        <dbReference type="PROSITE-ProRule" id="PRU00169"/>
    </source>
</evidence>
<dbReference type="GO" id="GO:0000160">
    <property type="term" value="P:phosphorelay signal transduction system"/>
    <property type="evidence" value="ECO:0007669"/>
    <property type="project" value="InterPro"/>
</dbReference>
<dbReference type="SUPFAM" id="SSF52172">
    <property type="entry name" value="CheY-like"/>
    <property type="match status" value="1"/>
</dbReference>
<sequence length="260" mass="29440">MEKTLHILLIEDDMNTCNRISNYIATKDNMDLAGVTNNSYVGIQYVQNTLPDAVILDLELHHGGGNGLFFLSDLNKLGLEKKPYILVTTYNSSKITLESARRLGADFIIGKYEDSYSPESAVDFLEQLLPMIEMTESTSNTSYMKDNQKDLEQGLIRRIHRELELIGISPKVVGYKYLTDAIMITIDGPTTNISQILGNKYKKSNSSVERAMQNAINRTWNSNDTETLLNCYTAHINPDRGMPTIKEFIYFYAEKITDGR</sequence>
<accession>A0AAW4WH06</accession>
<dbReference type="Pfam" id="PF00072">
    <property type="entry name" value="Response_reg"/>
    <property type="match status" value="1"/>
</dbReference>
<dbReference type="GO" id="GO:0003677">
    <property type="term" value="F:DNA binding"/>
    <property type="evidence" value="ECO:0007669"/>
    <property type="project" value="UniProtKB-KW"/>
</dbReference>
<dbReference type="PROSITE" id="PS50110">
    <property type="entry name" value="RESPONSE_REGULATORY"/>
    <property type="match status" value="1"/>
</dbReference>
<reference evidence="6" key="1">
    <citation type="submission" date="2021-10" db="EMBL/GenBank/DDBJ databases">
        <title>Anaerobic single-cell dispensing facilitates the cultivation of human gut bacteria.</title>
        <authorList>
            <person name="Afrizal A."/>
        </authorList>
    </citation>
    <scope>NUCLEOTIDE SEQUENCE</scope>
    <source>
        <strain evidence="6">CLA-AA-H204</strain>
    </source>
</reference>
<evidence type="ECO:0000313" key="7">
    <source>
        <dbReference type="Proteomes" id="UP001198893"/>
    </source>
</evidence>